<protein>
    <submittedName>
        <fullName evidence="2">Uncharacterized protein</fullName>
    </submittedName>
</protein>
<keyword evidence="3" id="KW-1185">Reference proteome</keyword>
<name>A0AAP0KMQ4_9MAGN</name>
<evidence type="ECO:0000313" key="3">
    <source>
        <dbReference type="Proteomes" id="UP001417504"/>
    </source>
</evidence>
<gene>
    <name evidence="2" type="ORF">Sjap_002390</name>
</gene>
<accession>A0AAP0KMQ4</accession>
<organism evidence="2 3">
    <name type="scientific">Stephania japonica</name>
    <dbReference type="NCBI Taxonomy" id="461633"/>
    <lineage>
        <taxon>Eukaryota</taxon>
        <taxon>Viridiplantae</taxon>
        <taxon>Streptophyta</taxon>
        <taxon>Embryophyta</taxon>
        <taxon>Tracheophyta</taxon>
        <taxon>Spermatophyta</taxon>
        <taxon>Magnoliopsida</taxon>
        <taxon>Ranunculales</taxon>
        <taxon>Menispermaceae</taxon>
        <taxon>Menispermoideae</taxon>
        <taxon>Cissampelideae</taxon>
        <taxon>Stephania</taxon>
    </lineage>
</organism>
<dbReference type="EMBL" id="JBBNAE010000001">
    <property type="protein sequence ID" value="KAK9154910.1"/>
    <property type="molecule type" value="Genomic_DNA"/>
</dbReference>
<evidence type="ECO:0000256" key="1">
    <source>
        <dbReference type="SAM" id="MobiDB-lite"/>
    </source>
</evidence>
<reference evidence="2 3" key="1">
    <citation type="submission" date="2024-01" db="EMBL/GenBank/DDBJ databases">
        <title>Genome assemblies of Stephania.</title>
        <authorList>
            <person name="Yang L."/>
        </authorList>
    </citation>
    <scope>NUCLEOTIDE SEQUENCE [LARGE SCALE GENOMIC DNA]</scope>
    <source>
        <strain evidence="2">QJT</strain>
        <tissue evidence="2">Leaf</tissue>
    </source>
</reference>
<sequence length="79" mass="8005">MPVTATPSPPSTSGVPATQEIDTPVVATSTAPTTTTAIPEAVVLPPVQAEIVPAAPFAQTNIVPALVAERGIRATYEAR</sequence>
<dbReference type="AlphaFoldDB" id="A0AAP0KMQ4"/>
<feature type="region of interest" description="Disordered" evidence="1">
    <location>
        <begin position="1"/>
        <end position="23"/>
    </location>
</feature>
<comment type="caution">
    <text evidence="2">The sequence shown here is derived from an EMBL/GenBank/DDBJ whole genome shotgun (WGS) entry which is preliminary data.</text>
</comment>
<evidence type="ECO:0000313" key="2">
    <source>
        <dbReference type="EMBL" id="KAK9154910.1"/>
    </source>
</evidence>
<proteinExistence type="predicted"/>
<dbReference type="Proteomes" id="UP001417504">
    <property type="component" value="Unassembled WGS sequence"/>
</dbReference>